<name>A0A3S5CHE6_9PLAT</name>
<dbReference type="Proteomes" id="UP000784294">
    <property type="component" value="Unassembled WGS sequence"/>
</dbReference>
<evidence type="ECO:0000313" key="2">
    <source>
        <dbReference type="EMBL" id="VEL08544.1"/>
    </source>
</evidence>
<keyword evidence="3" id="KW-1185">Reference proteome</keyword>
<dbReference type="PANTHER" id="PTHR44791">
    <property type="entry name" value="TELOMERASE PROTEIN COMPONENT 1 TEP1"/>
    <property type="match status" value="1"/>
</dbReference>
<comment type="caution">
    <text evidence="2">The sequence shown here is derived from an EMBL/GenBank/DDBJ whole genome shotgun (WGS) entry which is preliminary data.</text>
</comment>
<gene>
    <name evidence="2" type="ORF">PXEA_LOCUS1984</name>
</gene>
<protein>
    <submittedName>
        <fullName evidence="2">Uncharacterized protein</fullName>
    </submittedName>
</protein>
<evidence type="ECO:0000256" key="1">
    <source>
        <dbReference type="SAM" id="MobiDB-lite"/>
    </source>
</evidence>
<feature type="non-terminal residue" evidence="2">
    <location>
        <position position="311"/>
    </location>
</feature>
<dbReference type="OrthoDB" id="427368at2759"/>
<dbReference type="GO" id="GO:0000722">
    <property type="term" value="P:telomere maintenance via recombination"/>
    <property type="evidence" value="ECO:0007669"/>
    <property type="project" value="TreeGrafter"/>
</dbReference>
<reference evidence="2" key="1">
    <citation type="submission" date="2018-11" db="EMBL/GenBank/DDBJ databases">
        <authorList>
            <consortium name="Pathogen Informatics"/>
        </authorList>
    </citation>
    <scope>NUCLEOTIDE SEQUENCE</scope>
</reference>
<dbReference type="PANTHER" id="PTHR44791:SF1">
    <property type="entry name" value="TELOMERASE PROTEIN COMPONENT 1"/>
    <property type="match status" value="1"/>
</dbReference>
<accession>A0A3S5CHE6</accession>
<dbReference type="InterPro" id="IPR052652">
    <property type="entry name" value="Telomerase_Complex_Comp"/>
</dbReference>
<proteinExistence type="predicted"/>
<feature type="compositionally biased region" description="Basic and acidic residues" evidence="1">
    <location>
        <begin position="196"/>
        <end position="208"/>
    </location>
</feature>
<dbReference type="AlphaFoldDB" id="A0A3S5CHE6"/>
<feature type="region of interest" description="Disordered" evidence="1">
    <location>
        <begin position="192"/>
        <end position="214"/>
    </location>
</feature>
<dbReference type="GO" id="GO:0003720">
    <property type="term" value="F:telomerase activity"/>
    <property type="evidence" value="ECO:0007669"/>
    <property type="project" value="TreeGrafter"/>
</dbReference>
<dbReference type="GO" id="GO:0070034">
    <property type="term" value="F:telomerase RNA binding"/>
    <property type="evidence" value="ECO:0007669"/>
    <property type="project" value="TreeGrafter"/>
</dbReference>
<organism evidence="2 3">
    <name type="scientific">Protopolystoma xenopodis</name>
    <dbReference type="NCBI Taxonomy" id="117903"/>
    <lineage>
        <taxon>Eukaryota</taxon>
        <taxon>Metazoa</taxon>
        <taxon>Spiralia</taxon>
        <taxon>Lophotrochozoa</taxon>
        <taxon>Platyhelminthes</taxon>
        <taxon>Monogenea</taxon>
        <taxon>Polyopisthocotylea</taxon>
        <taxon>Polystomatidea</taxon>
        <taxon>Polystomatidae</taxon>
        <taxon>Protopolystoma</taxon>
    </lineage>
</organism>
<dbReference type="GO" id="GO:0005697">
    <property type="term" value="C:telomerase holoenzyme complex"/>
    <property type="evidence" value="ECO:0007669"/>
    <property type="project" value="TreeGrafter"/>
</dbReference>
<sequence>MAARPDCLAGAGLCELSLAERKAAVRSLFGRFGKTLDETGFRNQLDSQLSSLPNYLPDLVLHCFSRLEATHGSKLVRIALAFLLLTRRPLHAVELHQLLDFWLSSCQEAASVATEVASSIKKSPVFVDLSPAELNQLCMTGQWNNSGELRYLQPVTRPCIHLPSFIFQRLLSDLSPLLAGFSTDSFDLQDDGFGEAEERSHSDPKEEGSQSTAKRALSTDGWLRIRSSEISRILLFYILPSSISASADLLSLPASVKTGIHHLKPSQRLGYIHPSGTRFSGYRQTQGKRPRLGFGRSGVKEDCDEISSAAI</sequence>
<dbReference type="EMBL" id="CAAALY010004235">
    <property type="protein sequence ID" value="VEL08544.1"/>
    <property type="molecule type" value="Genomic_DNA"/>
</dbReference>
<evidence type="ECO:0000313" key="3">
    <source>
        <dbReference type="Proteomes" id="UP000784294"/>
    </source>
</evidence>